<dbReference type="OrthoDB" id="51300at2157"/>
<name>A0A3A6QLW3_9EURY</name>
<dbReference type="Pfam" id="PF00378">
    <property type="entry name" value="ECH_1"/>
    <property type="match status" value="1"/>
</dbReference>
<gene>
    <name evidence="4" type="ORF">DP106_11410</name>
</gene>
<dbReference type="PANTHER" id="PTHR11941:SF54">
    <property type="entry name" value="ENOYL-COA HYDRATASE, MITOCHONDRIAL"/>
    <property type="match status" value="1"/>
</dbReference>
<dbReference type="Gene3D" id="3.90.226.10">
    <property type="entry name" value="2-enoyl-CoA Hydratase, Chain A, domain 1"/>
    <property type="match status" value="1"/>
</dbReference>
<dbReference type="FunFam" id="3.90.226.10:FF:000009">
    <property type="entry name" value="Carnitinyl-CoA dehydratase"/>
    <property type="match status" value="1"/>
</dbReference>
<dbReference type="SUPFAM" id="SSF52096">
    <property type="entry name" value="ClpP/crotonase"/>
    <property type="match status" value="1"/>
</dbReference>
<comment type="similarity">
    <text evidence="1 3">Belongs to the enoyl-CoA hydratase/isomerase family.</text>
</comment>
<dbReference type="InterPro" id="IPR018376">
    <property type="entry name" value="Enoyl-CoA_hyd/isom_CS"/>
</dbReference>
<evidence type="ECO:0000256" key="3">
    <source>
        <dbReference type="RuleBase" id="RU003707"/>
    </source>
</evidence>
<sequence length="273" mass="28809">MDADSDDSDATPTAFETLRIERTDAVARVIFDRPAELNTITPALLEEFATVIDTLEADNDVGCLLLSGAGDRAFSAGAELTALADDEMTTTDGVELARTGQQTFGRLDACDTPVVAAVDGVCLGGGMELATAADLRLATADSTFGQPEHSLGLLPGWGGTQRLPNLIGESRAKEIIFTGDHYTAAEMADYGFLTRVVDGDEFSERAMEVAEQVAAGPPLAQKYTKRAMGAGRDDTDAGLEIEAHAFGQLLDTEDFSEGVTAFQNDDDPAFTGE</sequence>
<comment type="caution">
    <text evidence="4">The sequence shown here is derived from an EMBL/GenBank/DDBJ whole genome shotgun (WGS) entry which is preliminary data.</text>
</comment>
<dbReference type="RefSeq" id="WP_120085403.1">
    <property type="nucleotide sequence ID" value="NZ_QMDW01000018.1"/>
</dbReference>
<organism evidence="4 5">
    <name type="scientific">Halonotius pteroides</name>
    <dbReference type="NCBI Taxonomy" id="268735"/>
    <lineage>
        <taxon>Archaea</taxon>
        <taxon>Methanobacteriati</taxon>
        <taxon>Methanobacteriota</taxon>
        <taxon>Stenosarchaea group</taxon>
        <taxon>Halobacteria</taxon>
        <taxon>Halobacteriales</taxon>
        <taxon>Haloferacaceae</taxon>
        <taxon>Halonotius</taxon>
    </lineage>
</organism>
<evidence type="ECO:0000256" key="1">
    <source>
        <dbReference type="ARBA" id="ARBA00005254"/>
    </source>
</evidence>
<keyword evidence="2" id="KW-0456">Lyase</keyword>
<protein>
    <recommendedName>
        <fullName evidence="6">Enoyl-CoA hydratase/isomerase family protein</fullName>
    </recommendedName>
</protein>
<reference evidence="4 5" key="1">
    <citation type="submission" date="2018-06" db="EMBL/GenBank/DDBJ databases">
        <title>Halonotius sp. F13-13 a new haloarchaeeon isolated from a solar saltern from Isla Cristina, Huelva, Spain.</title>
        <authorList>
            <person name="Duran-Viseras A."/>
            <person name="Sanchez-Porro C."/>
            <person name="Ventosa A."/>
        </authorList>
    </citation>
    <scope>NUCLEOTIDE SEQUENCE [LARGE SCALE GENOMIC DNA]</scope>
    <source>
        <strain evidence="4 5">CECT 7525</strain>
    </source>
</reference>
<dbReference type="GO" id="GO:0016829">
    <property type="term" value="F:lyase activity"/>
    <property type="evidence" value="ECO:0007669"/>
    <property type="project" value="UniProtKB-KW"/>
</dbReference>
<dbReference type="PANTHER" id="PTHR11941">
    <property type="entry name" value="ENOYL-COA HYDRATASE-RELATED"/>
    <property type="match status" value="1"/>
</dbReference>
<dbReference type="Proteomes" id="UP000281564">
    <property type="component" value="Unassembled WGS sequence"/>
</dbReference>
<evidence type="ECO:0000313" key="4">
    <source>
        <dbReference type="EMBL" id="RJX48626.1"/>
    </source>
</evidence>
<accession>A0A3A6QLW3</accession>
<dbReference type="InterPro" id="IPR001753">
    <property type="entry name" value="Enoyl-CoA_hydra/iso"/>
</dbReference>
<dbReference type="CDD" id="cd06558">
    <property type="entry name" value="crotonase-like"/>
    <property type="match status" value="1"/>
</dbReference>
<evidence type="ECO:0000313" key="5">
    <source>
        <dbReference type="Proteomes" id="UP000281564"/>
    </source>
</evidence>
<evidence type="ECO:0008006" key="6">
    <source>
        <dbReference type="Google" id="ProtNLM"/>
    </source>
</evidence>
<dbReference type="InterPro" id="IPR029045">
    <property type="entry name" value="ClpP/crotonase-like_dom_sf"/>
</dbReference>
<proteinExistence type="inferred from homology"/>
<keyword evidence="5" id="KW-1185">Reference proteome</keyword>
<dbReference type="PROSITE" id="PS00166">
    <property type="entry name" value="ENOYL_COA_HYDRATASE"/>
    <property type="match status" value="1"/>
</dbReference>
<evidence type="ECO:0000256" key="2">
    <source>
        <dbReference type="ARBA" id="ARBA00023239"/>
    </source>
</evidence>
<dbReference type="AlphaFoldDB" id="A0A3A6QLW3"/>
<dbReference type="GO" id="GO:0006635">
    <property type="term" value="P:fatty acid beta-oxidation"/>
    <property type="evidence" value="ECO:0007669"/>
    <property type="project" value="TreeGrafter"/>
</dbReference>
<dbReference type="EMBL" id="QMDW01000018">
    <property type="protein sequence ID" value="RJX48626.1"/>
    <property type="molecule type" value="Genomic_DNA"/>
</dbReference>